<protein>
    <recommendedName>
        <fullName evidence="3">Aminotransferase class I/classII domain-containing protein</fullName>
    </recommendedName>
</protein>
<reference evidence="2" key="1">
    <citation type="submission" date="2018-05" db="EMBL/GenBank/DDBJ databases">
        <authorList>
            <person name="Lanie J.A."/>
            <person name="Ng W.-L."/>
            <person name="Kazmierczak K.M."/>
            <person name="Andrzejewski T.M."/>
            <person name="Davidsen T.M."/>
            <person name="Wayne K.J."/>
            <person name="Tettelin H."/>
            <person name="Glass J.I."/>
            <person name="Rusch D."/>
            <person name="Podicherti R."/>
            <person name="Tsui H.-C.T."/>
            <person name="Winkler M.E."/>
        </authorList>
    </citation>
    <scope>NUCLEOTIDE SEQUENCE</scope>
</reference>
<accession>A0A382ZX72</accession>
<dbReference type="GO" id="GO:0000271">
    <property type="term" value="P:polysaccharide biosynthetic process"/>
    <property type="evidence" value="ECO:0007669"/>
    <property type="project" value="TreeGrafter"/>
</dbReference>
<dbReference type="InterPro" id="IPR015424">
    <property type="entry name" value="PyrdxlP-dep_Trfase"/>
</dbReference>
<keyword evidence="1" id="KW-0663">Pyridoxal phosphate</keyword>
<dbReference type="InterPro" id="IPR015421">
    <property type="entry name" value="PyrdxlP-dep_Trfase_major"/>
</dbReference>
<dbReference type="AlphaFoldDB" id="A0A382ZX72"/>
<evidence type="ECO:0000313" key="2">
    <source>
        <dbReference type="EMBL" id="SVE00051.1"/>
    </source>
</evidence>
<dbReference type="PANTHER" id="PTHR30244:SF36">
    <property type="entry name" value="3-OXO-GLUCOSE-6-PHOSPHATE:GLUTAMATE AMINOTRANSFERASE"/>
    <property type="match status" value="1"/>
</dbReference>
<organism evidence="2">
    <name type="scientific">marine metagenome</name>
    <dbReference type="NCBI Taxonomy" id="408172"/>
    <lineage>
        <taxon>unclassified sequences</taxon>
        <taxon>metagenomes</taxon>
        <taxon>ecological metagenomes</taxon>
    </lineage>
</organism>
<dbReference type="SUPFAM" id="SSF53383">
    <property type="entry name" value="PLP-dependent transferases"/>
    <property type="match status" value="1"/>
</dbReference>
<dbReference type="InterPro" id="IPR000653">
    <property type="entry name" value="DegT/StrS_aminotransferase"/>
</dbReference>
<dbReference type="Gene3D" id="3.40.640.10">
    <property type="entry name" value="Type I PLP-dependent aspartate aminotransferase-like (Major domain)"/>
    <property type="match status" value="1"/>
</dbReference>
<dbReference type="EMBL" id="UINC01187365">
    <property type="protein sequence ID" value="SVE00051.1"/>
    <property type="molecule type" value="Genomic_DNA"/>
</dbReference>
<sequence>MKELVQTGDFTLGTPLAEFEREFAQYCCLPHAIGVASGTDALILIMKLLGIGIGDEVITTPMTFIATVGAIAMTGATPVFVDSNNGFVIDADQIEDSITSKTKAILPVHYTGNVADMPRISEISEKYNLILIEDACQAIGASIDENPVGSWGVAAAYSLHPLKNLNVWGDGGVILTQSA</sequence>
<dbReference type="Pfam" id="PF01041">
    <property type="entry name" value="DegT_DnrJ_EryC1"/>
    <property type="match status" value="1"/>
</dbReference>
<dbReference type="GO" id="GO:0030170">
    <property type="term" value="F:pyridoxal phosphate binding"/>
    <property type="evidence" value="ECO:0007669"/>
    <property type="project" value="TreeGrafter"/>
</dbReference>
<evidence type="ECO:0008006" key="3">
    <source>
        <dbReference type="Google" id="ProtNLM"/>
    </source>
</evidence>
<evidence type="ECO:0000256" key="1">
    <source>
        <dbReference type="ARBA" id="ARBA00022898"/>
    </source>
</evidence>
<proteinExistence type="predicted"/>
<gene>
    <name evidence="2" type="ORF">METZ01_LOCUS452905</name>
</gene>
<name>A0A382ZX72_9ZZZZ</name>
<feature type="non-terminal residue" evidence="2">
    <location>
        <position position="179"/>
    </location>
</feature>
<dbReference type="GO" id="GO:0008483">
    <property type="term" value="F:transaminase activity"/>
    <property type="evidence" value="ECO:0007669"/>
    <property type="project" value="TreeGrafter"/>
</dbReference>
<dbReference type="PANTHER" id="PTHR30244">
    <property type="entry name" value="TRANSAMINASE"/>
    <property type="match status" value="1"/>
</dbReference>